<dbReference type="PROSITE" id="PS00973">
    <property type="entry name" value="USP_2"/>
    <property type="match status" value="1"/>
</dbReference>
<dbReference type="PANTHER" id="PTHR24006">
    <property type="entry name" value="UBIQUITIN CARBOXYL-TERMINAL HYDROLASE"/>
    <property type="match status" value="1"/>
</dbReference>
<feature type="domain" description="DUSP" evidence="3">
    <location>
        <begin position="265"/>
        <end position="360"/>
    </location>
</feature>
<dbReference type="SUPFAM" id="SSF54001">
    <property type="entry name" value="Cysteine proteinases"/>
    <property type="match status" value="1"/>
</dbReference>
<sequence length="686" mass="79182">MGFFNKLFSCLSAGKQKEGHKGMKHQHSQAEQNRMQMLQNQQNLQIPPLENIQGSNEERKNEIILKGLSKQTQEVHIKSNELNNTNSGESEKAKKSSNSQLQSHSKIQDNYIDNSVNAADGDDKNNRNGNLNQSNYSKKNPSFSQQNSSQVKKKNGQSSNQGQVSMNLEAQNISKVSQKEENQETNFNNNPGSKNNTESISTSQSQIRNKNYKQSNHIDNTSLDSTKVSLNGSTVTNKDDISNSQEEYAMIDNKIKWIKSLDIKKRAEEEEKIISYFIQNTTCLSQNVLSFQWANEFSENIKKKIILGNPINNQMLVDANGNLKEGLQLNQDYMLVSDQVWYFLYQLYGGGPHIIHDNDPSKLKKLLFRPYRLENNSNYCYMNACLQSILSIGELNTYFFDKMYLEYKDQITKKPHKFTIAYSDLLTRFQKSNSNQIISPSLFKKYSQQNFDPNEQHDAQEYLRFVLGEIQDELNFPLPNKRPAEFKDSQQASKFYFKYHTSIVDRLFCGQLISKVQCQKCKYISSTFDPFLDLSLPIESKSLKDLNSCMDLFFKPEEIDGEYKCEKCTKTSRAIKSCQLGNIPKYLVIHLKRFKMFPYKTKIKQQISYPSTLDISKYYANSGNESTKYSLNGVIIHQGSADIGHYVSFNKRNDNKWFYCDDESIQECSNKDALDQEAYLLFYEKI</sequence>
<dbReference type="GO" id="GO:0016579">
    <property type="term" value="P:protein deubiquitination"/>
    <property type="evidence" value="ECO:0007669"/>
    <property type="project" value="InterPro"/>
</dbReference>
<accession>Q22KS8</accession>
<dbReference type="InterPro" id="IPR028889">
    <property type="entry name" value="USP"/>
</dbReference>
<dbReference type="OrthoDB" id="447808at2759"/>
<evidence type="ECO:0000256" key="1">
    <source>
        <dbReference type="SAM" id="MobiDB-lite"/>
    </source>
</evidence>
<evidence type="ECO:0000313" key="4">
    <source>
        <dbReference type="EMBL" id="EAR85721.2"/>
    </source>
</evidence>
<evidence type="ECO:0000259" key="2">
    <source>
        <dbReference type="PROSITE" id="PS50235"/>
    </source>
</evidence>
<reference evidence="5" key="1">
    <citation type="journal article" date="2006" name="PLoS Biol.">
        <title>Macronuclear genome sequence of the ciliate Tetrahymena thermophila, a model eukaryote.</title>
        <authorList>
            <person name="Eisen J.A."/>
            <person name="Coyne R.S."/>
            <person name="Wu M."/>
            <person name="Wu D."/>
            <person name="Thiagarajan M."/>
            <person name="Wortman J.R."/>
            <person name="Badger J.H."/>
            <person name="Ren Q."/>
            <person name="Amedeo P."/>
            <person name="Jones K.M."/>
            <person name="Tallon L.J."/>
            <person name="Delcher A.L."/>
            <person name="Salzberg S.L."/>
            <person name="Silva J.C."/>
            <person name="Haas B.J."/>
            <person name="Majoros W.H."/>
            <person name="Farzad M."/>
            <person name="Carlton J.M."/>
            <person name="Smith R.K. Jr."/>
            <person name="Garg J."/>
            <person name="Pearlman R.E."/>
            <person name="Karrer K.M."/>
            <person name="Sun L."/>
            <person name="Manning G."/>
            <person name="Elde N.C."/>
            <person name="Turkewitz A.P."/>
            <person name="Asai D.J."/>
            <person name="Wilkes D.E."/>
            <person name="Wang Y."/>
            <person name="Cai H."/>
            <person name="Collins K."/>
            <person name="Stewart B.A."/>
            <person name="Lee S.R."/>
            <person name="Wilamowska K."/>
            <person name="Weinberg Z."/>
            <person name="Ruzzo W.L."/>
            <person name="Wloga D."/>
            <person name="Gaertig J."/>
            <person name="Frankel J."/>
            <person name="Tsao C.-C."/>
            <person name="Gorovsky M.A."/>
            <person name="Keeling P.J."/>
            <person name="Waller R.F."/>
            <person name="Patron N.J."/>
            <person name="Cherry J.M."/>
            <person name="Stover N.A."/>
            <person name="Krieger C.J."/>
            <person name="del Toro C."/>
            <person name="Ryder H.F."/>
            <person name="Williamson S.C."/>
            <person name="Barbeau R.A."/>
            <person name="Hamilton E.P."/>
            <person name="Orias E."/>
        </authorList>
    </citation>
    <scope>NUCLEOTIDE SEQUENCE [LARGE SCALE GENOMIC DNA]</scope>
    <source>
        <strain evidence="5">SB210</strain>
    </source>
</reference>
<dbReference type="Gene3D" id="3.30.2230.10">
    <property type="entry name" value="DUSP-like"/>
    <property type="match status" value="1"/>
</dbReference>
<name>Q22KS8_TETTS</name>
<dbReference type="GO" id="GO:0005634">
    <property type="term" value="C:nucleus"/>
    <property type="evidence" value="ECO:0007669"/>
    <property type="project" value="TreeGrafter"/>
</dbReference>
<dbReference type="InParanoid" id="Q22KS8"/>
<feature type="compositionally biased region" description="Polar residues" evidence="1">
    <location>
        <begin position="96"/>
        <end position="105"/>
    </location>
</feature>
<dbReference type="Pfam" id="PF00443">
    <property type="entry name" value="UCH"/>
    <property type="match status" value="1"/>
</dbReference>
<dbReference type="Proteomes" id="UP000009168">
    <property type="component" value="Unassembled WGS sequence"/>
</dbReference>
<dbReference type="InterPro" id="IPR038765">
    <property type="entry name" value="Papain-like_cys_pep_sf"/>
</dbReference>
<dbReference type="eggNOG" id="KOG1868">
    <property type="taxonomic scope" value="Eukaryota"/>
</dbReference>
<dbReference type="InterPro" id="IPR018200">
    <property type="entry name" value="USP_CS"/>
</dbReference>
<gene>
    <name evidence="4" type="ORF">TTHERM_00312010</name>
</gene>
<feature type="compositionally biased region" description="Polar residues" evidence="1">
    <location>
        <begin position="184"/>
        <end position="234"/>
    </location>
</feature>
<feature type="compositionally biased region" description="Polar residues" evidence="1">
    <location>
        <begin position="127"/>
        <end position="164"/>
    </location>
</feature>
<dbReference type="InterPro" id="IPR035927">
    <property type="entry name" value="DUSP-like_sf"/>
</dbReference>
<dbReference type="PANTHER" id="PTHR24006:SF827">
    <property type="entry name" value="UBIQUITIN CARBOXYL-TERMINAL HYDROLASE 34"/>
    <property type="match status" value="1"/>
</dbReference>
<dbReference type="SUPFAM" id="SSF143791">
    <property type="entry name" value="DUSP-like"/>
    <property type="match status" value="1"/>
</dbReference>
<evidence type="ECO:0000259" key="3">
    <source>
        <dbReference type="PROSITE" id="PS51283"/>
    </source>
</evidence>
<dbReference type="AlphaFoldDB" id="Q22KS8"/>
<dbReference type="STRING" id="312017.Q22KS8"/>
<feature type="region of interest" description="Disordered" evidence="1">
    <location>
        <begin position="71"/>
        <end position="164"/>
    </location>
</feature>
<organism evidence="4 5">
    <name type="scientific">Tetrahymena thermophila (strain SB210)</name>
    <dbReference type="NCBI Taxonomy" id="312017"/>
    <lineage>
        <taxon>Eukaryota</taxon>
        <taxon>Sar</taxon>
        <taxon>Alveolata</taxon>
        <taxon>Ciliophora</taxon>
        <taxon>Intramacronucleata</taxon>
        <taxon>Oligohymenophorea</taxon>
        <taxon>Hymenostomatida</taxon>
        <taxon>Tetrahymenina</taxon>
        <taxon>Tetrahymenidae</taxon>
        <taxon>Tetrahymena</taxon>
    </lineage>
</organism>
<dbReference type="InterPro" id="IPR001394">
    <property type="entry name" value="Peptidase_C19_UCH"/>
</dbReference>
<dbReference type="GO" id="GO:0004843">
    <property type="term" value="F:cysteine-type deubiquitinase activity"/>
    <property type="evidence" value="ECO:0007669"/>
    <property type="project" value="InterPro"/>
</dbReference>
<dbReference type="EMBL" id="GG662498">
    <property type="protein sequence ID" value="EAR85721.2"/>
    <property type="molecule type" value="Genomic_DNA"/>
</dbReference>
<dbReference type="HOGENOM" id="CLU_401450_0_0_1"/>
<dbReference type="InterPro" id="IPR006615">
    <property type="entry name" value="Pept_C19_DUSP"/>
</dbReference>
<feature type="domain" description="USP" evidence="2">
    <location>
        <begin position="371"/>
        <end position="686"/>
    </location>
</feature>
<keyword evidence="4" id="KW-0378">Hydrolase</keyword>
<dbReference type="GO" id="GO:0005829">
    <property type="term" value="C:cytosol"/>
    <property type="evidence" value="ECO:0007669"/>
    <property type="project" value="TreeGrafter"/>
</dbReference>
<dbReference type="PROSITE" id="PS50235">
    <property type="entry name" value="USP_3"/>
    <property type="match status" value="1"/>
</dbReference>
<dbReference type="Pfam" id="PF06337">
    <property type="entry name" value="DUSP"/>
    <property type="match status" value="1"/>
</dbReference>
<proteinExistence type="predicted"/>
<protein>
    <submittedName>
        <fullName evidence="4">Ubiquitin carboxyl-terminal hydrolase</fullName>
    </submittedName>
</protein>
<dbReference type="RefSeq" id="XP_001033384.2">
    <property type="nucleotide sequence ID" value="XM_001033384.3"/>
</dbReference>
<dbReference type="PROSITE" id="PS51283">
    <property type="entry name" value="DUSP"/>
    <property type="match status" value="1"/>
</dbReference>
<dbReference type="Gene3D" id="3.90.70.10">
    <property type="entry name" value="Cysteine proteinases"/>
    <property type="match status" value="1"/>
</dbReference>
<dbReference type="InterPro" id="IPR050164">
    <property type="entry name" value="Peptidase_C19"/>
</dbReference>
<feature type="region of interest" description="Disordered" evidence="1">
    <location>
        <begin position="176"/>
        <end position="234"/>
    </location>
</feature>
<dbReference type="KEGG" id="tet:TTHERM_00312010"/>
<dbReference type="GeneID" id="7844710"/>
<dbReference type="OMA" id="VHYKARL"/>
<keyword evidence="5" id="KW-1185">Reference proteome</keyword>
<evidence type="ECO:0000313" key="5">
    <source>
        <dbReference type="Proteomes" id="UP000009168"/>
    </source>
</evidence>